<gene>
    <name evidence="1" type="ORF">RhiirA5_364339</name>
</gene>
<dbReference type="AlphaFoldDB" id="A0A2N0P5T4"/>
<dbReference type="VEuPathDB" id="FungiDB:FUN_019902"/>
<comment type="caution">
    <text evidence="1">The sequence shown here is derived from an EMBL/GenBank/DDBJ whole genome shotgun (WGS) entry which is preliminary data.</text>
</comment>
<dbReference type="Proteomes" id="UP000232722">
    <property type="component" value="Unassembled WGS sequence"/>
</dbReference>
<sequence length="88" mass="9467">FKFESGDFNCDDSGASVLDEAGKALGILHAKWITPYQIYGIASPYFAILKALDVSIYITSNPVTPTITLPSIISPSQSYLSSPYSSKS</sequence>
<proteinExistence type="predicted"/>
<dbReference type="EMBL" id="LLXJ01001439">
    <property type="protein sequence ID" value="PKC02182.1"/>
    <property type="molecule type" value="Genomic_DNA"/>
</dbReference>
<dbReference type="VEuPathDB" id="FungiDB:RhiirA1_429466"/>
<feature type="non-terminal residue" evidence="1">
    <location>
        <position position="1"/>
    </location>
</feature>
<reference evidence="1 2" key="1">
    <citation type="submission" date="2016-04" db="EMBL/GenBank/DDBJ databases">
        <title>Genome analyses suggest a sexual origin of heterokaryosis in a supposedly ancient asexual fungus.</title>
        <authorList>
            <person name="Ropars J."/>
            <person name="Sedzielewska K."/>
            <person name="Noel J."/>
            <person name="Charron P."/>
            <person name="Farinelli L."/>
            <person name="Marton T."/>
            <person name="Kruger M."/>
            <person name="Pelin A."/>
            <person name="Brachmann A."/>
            <person name="Corradi N."/>
        </authorList>
    </citation>
    <scope>NUCLEOTIDE SEQUENCE [LARGE SCALE GENOMIC DNA]</scope>
    <source>
        <strain evidence="1 2">A5</strain>
    </source>
</reference>
<evidence type="ECO:0000313" key="2">
    <source>
        <dbReference type="Proteomes" id="UP000232722"/>
    </source>
</evidence>
<accession>A0A2N0P5T4</accession>
<name>A0A2N0P5T4_9GLOM</name>
<protein>
    <submittedName>
        <fullName evidence="1">Uncharacterized protein</fullName>
    </submittedName>
</protein>
<evidence type="ECO:0000313" key="1">
    <source>
        <dbReference type="EMBL" id="PKC02182.1"/>
    </source>
</evidence>
<reference evidence="1 2" key="2">
    <citation type="submission" date="2017-09" db="EMBL/GenBank/DDBJ databases">
        <title>Extensive intraspecific genome diversity in a model arbuscular mycorrhizal fungus.</title>
        <authorList>
            <person name="Chen E.C."/>
            <person name="Morin E."/>
            <person name="Beaudet D."/>
            <person name="Noel J."/>
            <person name="Ndikumana S."/>
            <person name="Charron P."/>
            <person name="St-Onge C."/>
            <person name="Giorgi J."/>
            <person name="Grigoriev I.V."/>
            <person name="Roux C."/>
            <person name="Martin F.M."/>
            <person name="Corradi N."/>
        </authorList>
    </citation>
    <scope>NUCLEOTIDE SEQUENCE [LARGE SCALE GENOMIC DNA]</scope>
    <source>
        <strain evidence="1 2">A5</strain>
    </source>
</reference>
<organism evidence="1 2">
    <name type="scientific">Rhizophagus irregularis</name>
    <dbReference type="NCBI Taxonomy" id="588596"/>
    <lineage>
        <taxon>Eukaryota</taxon>
        <taxon>Fungi</taxon>
        <taxon>Fungi incertae sedis</taxon>
        <taxon>Mucoromycota</taxon>
        <taxon>Glomeromycotina</taxon>
        <taxon>Glomeromycetes</taxon>
        <taxon>Glomerales</taxon>
        <taxon>Glomeraceae</taxon>
        <taxon>Rhizophagus</taxon>
    </lineage>
</organism>